<dbReference type="SMART" id="SM00382">
    <property type="entry name" value="AAA"/>
    <property type="match status" value="1"/>
</dbReference>
<keyword evidence="6" id="KW-0067">ATP-binding</keyword>
<keyword evidence="5" id="KW-0547">Nucleotide-binding</keyword>
<evidence type="ECO:0000256" key="8">
    <source>
        <dbReference type="ARBA" id="ARBA00023136"/>
    </source>
</evidence>
<feature type="transmembrane region" description="Helical" evidence="9">
    <location>
        <begin position="335"/>
        <end position="368"/>
    </location>
</feature>
<dbReference type="PANTHER" id="PTHR43553:SF24">
    <property type="entry name" value="ENERGY-COUPLING FACTOR TRANSPORTER ATP-BINDING PROTEIN ECFA1"/>
    <property type="match status" value="1"/>
</dbReference>
<comment type="similarity">
    <text evidence="2">Belongs to the ABC transporter superfamily.</text>
</comment>
<comment type="caution">
    <text evidence="11">The sequence shown here is derived from an EMBL/GenBank/DDBJ whole genome shotgun (WGS) entry which is preliminary data.</text>
</comment>
<dbReference type="CDD" id="cd16914">
    <property type="entry name" value="EcfT"/>
    <property type="match status" value="1"/>
</dbReference>
<gene>
    <name evidence="11" type="ORF">SD71_12415</name>
</gene>
<feature type="transmembrane region" description="Helical" evidence="9">
    <location>
        <begin position="418"/>
        <end position="440"/>
    </location>
</feature>
<sequence length="573" mass="63243">MQERIAQRDTPEPFGAELCVDGIVWYRGEEGKESRRSSGLRLRPGTVTLLMGANGAGKTTLLEKLAGLRPPEKLKITYGNEPLWVERRVGKPKLSAMAMRSYSYACQSPEEGLFSRSVADELDYSLRPFHLPAAVTQQYKNTALSSVGWDDAWLKRDPYLMSGGERRRAALAALFAAPAAWVLLDEPTAGLDGTGHDRVAQHLTKLKSENTGILLVSHDSDWALPLSDQVMLLHPDGSLRLCSSEQLLAHPEWLEETGMQVPEWLRIAHALYRNGVAATQLWKPAEAAQAIAANRGAAAPVGRETRQLEVIGGAARKHVTEKEGSSLVRRFDPRAIWLAYMLLSAGMFAQTTWIGIAAGSVVTVSLLVTGRISLHRWRGMIQSYVIFAMMVSGFLAIGRGGGSGYFNMESFLGTLFSFSRTMLVLLLGIAMAIAMTPLSLRRSLVQLLSFKGRMPAFAQKLVLTVTLMIRFVPVLLREWERFSRIFLARGKQVSRTPAASARRLRDVSLPFLLSLFRLGDEVVVALESRGVGMRAAPIHAESLQWRLRDSILTAGSLVLTAALWWFGKYINAT</sequence>
<keyword evidence="4 9" id="KW-0812">Transmembrane</keyword>
<dbReference type="PROSITE" id="PS50893">
    <property type="entry name" value="ABC_TRANSPORTER_2"/>
    <property type="match status" value="1"/>
</dbReference>
<dbReference type="InterPro" id="IPR003593">
    <property type="entry name" value="AAA+_ATPase"/>
</dbReference>
<evidence type="ECO:0000256" key="5">
    <source>
        <dbReference type="ARBA" id="ARBA00022741"/>
    </source>
</evidence>
<evidence type="ECO:0000256" key="4">
    <source>
        <dbReference type="ARBA" id="ARBA00022692"/>
    </source>
</evidence>
<dbReference type="Pfam" id="PF02361">
    <property type="entry name" value="CbiQ"/>
    <property type="match status" value="1"/>
</dbReference>
<dbReference type="EMBL" id="JXAL01000017">
    <property type="protein sequence ID" value="KIL35691.1"/>
    <property type="molecule type" value="Genomic_DNA"/>
</dbReference>
<name>A0ABR5A3X1_9BACL</name>
<protein>
    <recommendedName>
        <fullName evidence="10">ABC transporter domain-containing protein</fullName>
    </recommendedName>
</protein>
<dbReference type="Proteomes" id="UP000054526">
    <property type="component" value="Unassembled WGS sequence"/>
</dbReference>
<evidence type="ECO:0000256" key="7">
    <source>
        <dbReference type="ARBA" id="ARBA00022989"/>
    </source>
</evidence>
<dbReference type="Gene3D" id="3.40.50.300">
    <property type="entry name" value="P-loop containing nucleotide triphosphate hydrolases"/>
    <property type="match status" value="1"/>
</dbReference>
<dbReference type="InterPro" id="IPR050095">
    <property type="entry name" value="ECF_ABC_transporter_ATP-bd"/>
</dbReference>
<evidence type="ECO:0000256" key="3">
    <source>
        <dbReference type="ARBA" id="ARBA00022448"/>
    </source>
</evidence>
<keyword evidence="3" id="KW-0813">Transport</keyword>
<dbReference type="InterPro" id="IPR003439">
    <property type="entry name" value="ABC_transporter-like_ATP-bd"/>
</dbReference>
<keyword evidence="7 9" id="KW-1133">Transmembrane helix</keyword>
<feature type="domain" description="ABC transporter" evidence="10">
    <location>
        <begin position="18"/>
        <end position="260"/>
    </location>
</feature>
<dbReference type="InterPro" id="IPR027417">
    <property type="entry name" value="P-loop_NTPase"/>
</dbReference>
<dbReference type="RefSeq" id="WP_041063687.1">
    <property type="nucleotide sequence ID" value="NZ_JXAL01000017.1"/>
</dbReference>
<evidence type="ECO:0000259" key="10">
    <source>
        <dbReference type="PROSITE" id="PS50893"/>
    </source>
</evidence>
<evidence type="ECO:0000256" key="6">
    <source>
        <dbReference type="ARBA" id="ARBA00022840"/>
    </source>
</evidence>
<accession>A0ABR5A3X1</accession>
<evidence type="ECO:0000256" key="2">
    <source>
        <dbReference type="ARBA" id="ARBA00005417"/>
    </source>
</evidence>
<evidence type="ECO:0000313" key="12">
    <source>
        <dbReference type="Proteomes" id="UP000054526"/>
    </source>
</evidence>
<evidence type="ECO:0000313" key="11">
    <source>
        <dbReference type="EMBL" id="KIL35691.1"/>
    </source>
</evidence>
<dbReference type="InterPro" id="IPR017871">
    <property type="entry name" value="ABC_transporter-like_CS"/>
</dbReference>
<evidence type="ECO:0000256" key="9">
    <source>
        <dbReference type="SAM" id="Phobius"/>
    </source>
</evidence>
<keyword evidence="8 9" id="KW-0472">Membrane</keyword>
<dbReference type="SUPFAM" id="SSF52540">
    <property type="entry name" value="P-loop containing nucleoside triphosphate hydrolases"/>
    <property type="match status" value="1"/>
</dbReference>
<keyword evidence="12" id="KW-1185">Reference proteome</keyword>
<organism evidence="11 12">
    <name type="scientific">Cohnella kolymensis</name>
    <dbReference type="NCBI Taxonomy" id="1590652"/>
    <lineage>
        <taxon>Bacteria</taxon>
        <taxon>Bacillati</taxon>
        <taxon>Bacillota</taxon>
        <taxon>Bacilli</taxon>
        <taxon>Bacillales</taxon>
        <taxon>Paenibacillaceae</taxon>
        <taxon>Cohnella</taxon>
    </lineage>
</organism>
<comment type="subcellular location">
    <subcellularLocation>
        <location evidence="1">Membrane</location>
        <topology evidence="1">Multi-pass membrane protein</topology>
    </subcellularLocation>
</comment>
<reference evidence="11 12" key="1">
    <citation type="submission" date="2014-12" db="EMBL/GenBank/DDBJ databases">
        <title>Draft genome sequence of Cohnella kolymensis strain B-2846.</title>
        <authorList>
            <person name="Karlyshev A.V."/>
            <person name="Kudryashova E.B."/>
        </authorList>
    </citation>
    <scope>NUCLEOTIDE SEQUENCE [LARGE SCALE GENOMIC DNA]</scope>
    <source>
        <strain evidence="11 12">VKM B-2846</strain>
    </source>
</reference>
<evidence type="ECO:0000256" key="1">
    <source>
        <dbReference type="ARBA" id="ARBA00004141"/>
    </source>
</evidence>
<feature type="transmembrane region" description="Helical" evidence="9">
    <location>
        <begin position="550"/>
        <end position="567"/>
    </location>
</feature>
<feature type="transmembrane region" description="Helical" evidence="9">
    <location>
        <begin position="380"/>
        <end position="398"/>
    </location>
</feature>
<dbReference type="PANTHER" id="PTHR43553">
    <property type="entry name" value="HEAVY METAL TRANSPORTER"/>
    <property type="match status" value="1"/>
</dbReference>
<proteinExistence type="inferred from homology"/>
<dbReference type="InterPro" id="IPR003339">
    <property type="entry name" value="ABC/ECF_trnsptr_transmembrane"/>
</dbReference>
<dbReference type="Pfam" id="PF00005">
    <property type="entry name" value="ABC_tran"/>
    <property type="match status" value="1"/>
</dbReference>
<dbReference type="PROSITE" id="PS00211">
    <property type="entry name" value="ABC_TRANSPORTER_1"/>
    <property type="match status" value="1"/>
</dbReference>